<gene>
    <name evidence="1" type="ORF">GPUH_LOCUS15577</name>
</gene>
<dbReference type="EMBL" id="UYRT01082640">
    <property type="protein sequence ID" value="VDN26266.1"/>
    <property type="molecule type" value="Genomic_DNA"/>
</dbReference>
<dbReference type="WBParaSite" id="GPUH_0001559801-mRNA-1">
    <property type="protein sequence ID" value="GPUH_0001559801-mRNA-1"/>
    <property type="gene ID" value="GPUH_0001559801"/>
</dbReference>
<dbReference type="AlphaFoldDB" id="A0A183E3N6"/>
<evidence type="ECO:0000313" key="1">
    <source>
        <dbReference type="EMBL" id="VDN26266.1"/>
    </source>
</evidence>
<protein>
    <submittedName>
        <fullName evidence="1 3">Uncharacterized protein</fullName>
    </submittedName>
</protein>
<sequence length="67" mass="7737">MVTEGGDDDTDDDNSDAETVMFLLYRLLLLCHRIQWERLPEMNNIHLGYLEFASTSQQCRISSDNKA</sequence>
<accession>A0A183E3N6</accession>
<evidence type="ECO:0000313" key="2">
    <source>
        <dbReference type="Proteomes" id="UP000271098"/>
    </source>
</evidence>
<evidence type="ECO:0000313" key="3">
    <source>
        <dbReference type="WBParaSite" id="GPUH_0001559801-mRNA-1"/>
    </source>
</evidence>
<proteinExistence type="predicted"/>
<keyword evidence="2" id="KW-1185">Reference proteome</keyword>
<reference evidence="1 2" key="2">
    <citation type="submission" date="2018-11" db="EMBL/GenBank/DDBJ databases">
        <authorList>
            <consortium name="Pathogen Informatics"/>
        </authorList>
    </citation>
    <scope>NUCLEOTIDE SEQUENCE [LARGE SCALE GENOMIC DNA]</scope>
</reference>
<dbReference type="Proteomes" id="UP000271098">
    <property type="component" value="Unassembled WGS sequence"/>
</dbReference>
<reference evidence="3" key="1">
    <citation type="submission" date="2016-06" db="UniProtKB">
        <authorList>
            <consortium name="WormBaseParasite"/>
        </authorList>
    </citation>
    <scope>IDENTIFICATION</scope>
</reference>
<name>A0A183E3N6_9BILA</name>
<organism evidence="3">
    <name type="scientific">Gongylonema pulchrum</name>
    <dbReference type="NCBI Taxonomy" id="637853"/>
    <lineage>
        <taxon>Eukaryota</taxon>
        <taxon>Metazoa</taxon>
        <taxon>Ecdysozoa</taxon>
        <taxon>Nematoda</taxon>
        <taxon>Chromadorea</taxon>
        <taxon>Rhabditida</taxon>
        <taxon>Spirurina</taxon>
        <taxon>Spiruromorpha</taxon>
        <taxon>Spiruroidea</taxon>
        <taxon>Gongylonematidae</taxon>
        <taxon>Gongylonema</taxon>
    </lineage>
</organism>